<dbReference type="EMBL" id="VSSS01000050">
    <property type="protein sequence ID" value="TYL90862.1"/>
    <property type="molecule type" value="Genomic_DNA"/>
</dbReference>
<organism evidence="4 5">
    <name type="scientific">Bradyrhizobium rifense</name>
    <dbReference type="NCBI Taxonomy" id="515499"/>
    <lineage>
        <taxon>Bacteria</taxon>
        <taxon>Pseudomonadati</taxon>
        <taxon>Pseudomonadota</taxon>
        <taxon>Alphaproteobacteria</taxon>
        <taxon>Hyphomicrobiales</taxon>
        <taxon>Nitrobacteraceae</taxon>
        <taxon>Bradyrhizobium</taxon>
    </lineage>
</organism>
<dbReference type="InterPro" id="IPR050832">
    <property type="entry name" value="Bact_Acetyltransf"/>
</dbReference>
<dbReference type="AlphaFoldDB" id="A0A5D3KAP0"/>
<dbReference type="Proteomes" id="UP000324758">
    <property type="component" value="Unassembled WGS sequence"/>
</dbReference>
<dbReference type="Gene3D" id="3.40.630.30">
    <property type="match status" value="1"/>
</dbReference>
<dbReference type="InterPro" id="IPR016181">
    <property type="entry name" value="Acyl_CoA_acyltransferase"/>
</dbReference>
<dbReference type="PROSITE" id="PS51186">
    <property type="entry name" value="GNAT"/>
    <property type="match status" value="1"/>
</dbReference>
<sequence>MVCSAIMTPAPHATPTIKLLTPADAARYRTIRLEALAAHPEAFTSTFEREREKPLAWFAERLATSDVFGAFIADELVGTAGFRREDGAKTAHKAVLWGMYVRPGARRSGTGRLLVDAIAAHAAQRVEQLHLVVVSENVAALRLYAAAGFVEYGRGVRALKHDGRYYDETLMALFFDGSGAIRPR</sequence>
<evidence type="ECO:0000313" key="5">
    <source>
        <dbReference type="Proteomes" id="UP000324758"/>
    </source>
</evidence>
<dbReference type="SUPFAM" id="SSF55729">
    <property type="entry name" value="Acyl-CoA N-acyltransferases (Nat)"/>
    <property type="match status" value="1"/>
</dbReference>
<dbReference type="OrthoDB" id="9799092at2"/>
<reference evidence="4 5" key="1">
    <citation type="submission" date="2019-08" db="EMBL/GenBank/DDBJ databases">
        <title>Bradyrhizobium hipponensis sp. nov., a rhizobium isolated from a Lupinus angustifolius root nodule in Tunisia.</title>
        <authorList>
            <person name="Off K."/>
            <person name="Rejili M."/>
            <person name="Mars M."/>
            <person name="Brachmann A."/>
            <person name="Marin M."/>
        </authorList>
    </citation>
    <scope>NUCLEOTIDE SEQUENCE [LARGE SCALE GENOMIC DNA]</scope>
    <source>
        <strain evidence="4 5">CTAW71</strain>
    </source>
</reference>
<dbReference type="GO" id="GO:0016747">
    <property type="term" value="F:acyltransferase activity, transferring groups other than amino-acyl groups"/>
    <property type="evidence" value="ECO:0007669"/>
    <property type="project" value="InterPro"/>
</dbReference>
<dbReference type="InterPro" id="IPR000182">
    <property type="entry name" value="GNAT_dom"/>
</dbReference>
<comment type="caution">
    <text evidence="4">The sequence shown here is derived from an EMBL/GenBank/DDBJ whole genome shotgun (WGS) entry which is preliminary data.</text>
</comment>
<accession>A0A5D3KAP0</accession>
<dbReference type="Pfam" id="PF00583">
    <property type="entry name" value="Acetyltransf_1"/>
    <property type="match status" value="1"/>
</dbReference>
<proteinExistence type="predicted"/>
<evidence type="ECO:0000259" key="3">
    <source>
        <dbReference type="PROSITE" id="PS51186"/>
    </source>
</evidence>
<evidence type="ECO:0000256" key="2">
    <source>
        <dbReference type="ARBA" id="ARBA00023315"/>
    </source>
</evidence>
<keyword evidence="5" id="KW-1185">Reference proteome</keyword>
<feature type="domain" description="N-acetyltransferase" evidence="3">
    <location>
        <begin position="15"/>
        <end position="176"/>
    </location>
</feature>
<gene>
    <name evidence="4" type="ORF">FXB40_29990</name>
</gene>
<name>A0A5D3KAP0_9BRAD</name>
<evidence type="ECO:0000256" key="1">
    <source>
        <dbReference type="ARBA" id="ARBA00022679"/>
    </source>
</evidence>
<dbReference type="PANTHER" id="PTHR43877">
    <property type="entry name" value="AMINOALKYLPHOSPHONATE N-ACETYLTRANSFERASE-RELATED-RELATED"/>
    <property type="match status" value="1"/>
</dbReference>
<dbReference type="CDD" id="cd04301">
    <property type="entry name" value="NAT_SF"/>
    <property type="match status" value="1"/>
</dbReference>
<evidence type="ECO:0000313" key="4">
    <source>
        <dbReference type="EMBL" id="TYL90862.1"/>
    </source>
</evidence>
<keyword evidence="1 4" id="KW-0808">Transferase</keyword>
<protein>
    <submittedName>
        <fullName evidence="4">GNAT family N-acetyltransferase</fullName>
    </submittedName>
</protein>
<keyword evidence="2" id="KW-0012">Acyltransferase</keyword>